<evidence type="ECO:0000256" key="2">
    <source>
        <dbReference type="ARBA" id="ARBA00022771"/>
    </source>
</evidence>
<organism evidence="6 7">
    <name type="scientific">Rhodotorula diobovata</name>
    <dbReference type="NCBI Taxonomy" id="5288"/>
    <lineage>
        <taxon>Eukaryota</taxon>
        <taxon>Fungi</taxon>
        <taxon>Dikarya</taxon>
        <taxon>Basidiomycota</taxon>
        <taxon>Pucciniomycotina</taxon>
        <taxon>Microbotryomycetes</taxon>
        <taxon>Sporidiobolales</taxon>
        <taxon>Sporidiobolaceae</taxon>
        <taxon>Rhodotorula</taxon>
    </lineage>
</organism>
<dbReference type="AlphaFoldDB" id="A0A5C5FVP4"/>
<sequence>MPPGSARSDSTTPPAATTGSARAQPCFVCRVKTENTCSRCFQAGANNFFCSPACHRLVWPVHRLVCGPRKAKPFQWSLLTQAEAHEAVKHLHSSMGKPASTDWQRTTVAKVMRQCAGILPEQAAHAISAVTVGIGDPLRPRTMTPPGIINDLAKHDLNIARDEPFWSPGRDEPWRKDNYMRAAEFTGTTVAASKPELAAHLLEQFRPVVTLAAEQRAKAAALGMAV</sequence>
<name>A0A5C5FVP4_9BASI</name>
<gene>
    <name evidence="6" type="ORF">DMC30DRAFT_446511</name>
</gene>
<evidence type="ECO:0000256" key="4">
    <source>
        <dbReference type="SAM" id="MobiDB-lite"/>
    </source>
</evidence>
<feature type="region of interest" description="Disordered" evidence="4">
    <location>
        <begin position="1"/>
        <end position="20"/>
    </location>
</feature>
<dbReference type="InterPro" id="IPR002893">
    <property type="entry name" value="Znf_MYND"/>
</dbReference>
<keyword evidence="7" id="KW-1185">Reference proteome</keyword>
<dbReference type="SUPFAM" id="SSF144232">
    <property type="entry name" value="HIT/MYND zinc finger-like"/>
    <property type="match status" value="1"/>
</dbReference>
<evidence type="ECO:0000313" key="7">
    <source>
        <dbReference type="Proteomes" id="UP000311382"/>
    </source>
</evidence>
<dbReference type="Proteomes" id="UP000311382">
    <property type="component" value="Unassembled WGS sequence"/>
</dbReference>
<keyword evidence="3" id="KW-0862">Zinc</keyword>
<dbReference type="OrthoDB" id="407198at2759"/>
<proteinExistence type="predicted"/>
<keyword evidence="1" id="KW-0479">Metal-binding</keyword>
<protein>
    <recommendedName>
        <fullName evidence="5">MYND-type domain-containing protein</fullName>
    </recommendedName>
</protein>
<dbReference type="EMBL" id="SOZI01000052">
    <property type="protein sequence ID" value="TNY21007.1"/>
    <property type="molecule type" value="Genomic_DNA"/>
</dbReference>
<evidence type="ECO:0000259" key="5">
    <source>
        <dbReference type="Pfam" id="PF01753"/>
    </source>
</evidence>
<evidence type="ECO:0000256" key="1">
    <source>
        <dbReference type="ARBA" id="ARBA00022723"/>
    </source>
</evidence>
<comment type="caution">
    <text evidence="6">The sequence shown here is derived from an EMBL/GenBank/DDBJ whole genome shotgun (WGS) entry which is preliminary data.</text>
</comment>
<dbReference type="Pfam" id="PF01753">
    <property type="entry name" value="zf-MYND"/>
    <property type="match status" value="1"/>
</dbReference>
<accession>A0A5C5FVP4</accession>
<dbReference type="Gene3D" id="6.10.140.2220">
    <property type="match status" value="1"/>
</dbReference>
<evidence type="ECO:0000313" key="6">
    <source>
        <dbReference type="EMBL" id="TNY21007.1"/>
    </source>
</evidence>
<evidence type="ECO:0000256" key="3">
    <source>
        <dbReference type="ARBA" id="ARBA00022833"/>
    </source>
</evidence>
<keyword evidence="2" id="KW-0863">Zinc-finger</keyword>
<feature type="domain" description="MYND-type" evidence="5">
    <location>
        <begin position="26"/>
        <end position="66"/>
    </location>
</feature>
<dbReference type="GO" id="GO:0008270">
    <property type="term" value="F:zinc ion binding"/>
    <property type="evidence" value="ECO:0007669"/>
    <property type="project" value="UniProtKB-KW"/>
</dbReference>
<reference evidence="6 7" key="1">
    <citation type="submission" date="2019-03" db="EMBL/GenBank/DDBJ databases">
        <title>Rhodosporidium diobovatum UCD-FST 08-225 genome sequencing, assembly, and annotation.</title>
        <authorList>
            <person name="Fakankun I.U."/>
            <person name="Fristensky B."/>
            <person name="Levin D.B."/>
        </authorList>
    </citation>
    <scope>NUCLEOTIDE SEQUENCE [LARGE SCALE GENOMIC DNA]</scope>
    <source>
        <strain evidence="6 7">UCD-FST 08-225</strain>
    </source>
</reference>